<feature type="compositionally biased region" description="Low complexity" evidence="1">
    <location>
        <begin position="16"/>
        <end position="49"/>
    </location>
</feature>
<dbReference type="InParanoid" id="A0A2K3CX51"/>
<dbReference type="SUPFAM" id="SSF56784">
    <property type="entry name" value="HAD-like"/>
    <property type="match status" value="1"/>
</dbReference>
<dbReference type="Pfam" id="PF13344">
    <property type="entry name" value="Hydrolase_6"/>
    <property type="match status" value="1"/>
</dbReference>
<feature type="region of interest" description="Disordered" evidence="1">
    <location>
        <begin position="424"/>
        <end position="448"/>
    </location>
</feature>
<dbReference type="Proteomes" id="UP000006906">
    <property type="component" value="Chromosome 14"/>
</dbReference>
<dbReference type="RefSeq" id="XP_042916620.1">
    <property type="nucleotide sequence ID" value="XM_043069947.1"/>
</dbReference>
<dbReference type="EMBL" id="CM008975">
    <property type="protein sequence ID" value="PNW72861.1"/>
    <property type="molecule type" value="Genomic_DNA"/>
</dbReference>
<dbReference type="GO" id="GO:0016791">
    <property type="term" value="F:phosphatase activity"/>
    <property type="evidence" value="ECO:0000318"/>
    <property type="project" value="GO_Central"/>
</dbReference>
<feature type="compositionally biased region" description="Low complexity" evidence="1">
    <location>
        <begin position="246"/>
        <end position="255"/>
    </location>
</feature>
<evidence type="ECO:0000313" key="3">
    <source>
        <dbReference type="Proteomes" id="UP000006906"/>
    </source>
</evidence>
<dbReference type="Gene3D" id="3.40.50.1000">
    <property type="entry name" value="HAD superfamily/HAD-like"/>
    <property type="match status" value="3"/>
</dbReference>
<dbReference type="KEGG" id="cre:CHLRE_14g609300v5"/>
<organism evidence="2 3">
    <name type="scientific">Chlamydomonas reinhardtii</name>
    <name type="common">Chlamydomonas smithii</name>
    <dbReference type="NCBI Taxonomy" id="3055"/>
    <lineage>
        <taxon>Eukaryota</taxon>
        <taxon>Viridiplantae</taxon>
        <taxon>Chlorophyta</taxon>
        <taxon>core chlorophytes</taxon>
        <taxon>Chlorophyceae</taxon>
        <taxon>CS clade</taxon>
        <taxon>Chlamydomonadales</taxon>
        <taxon>Chlamydomonadaceae</taxon>
        <taxon>Chlamydomonas</taxon>
    </lineage>
</organism>
<feature type="compositionally biased region" description="Gly residues" evidence="1">
    <location>
        <begin position="256"/>
        <end position="266"/>
    </location>
</feature>
<accession>A0A2K3CX51</accession>
<gene>
    <name evidence="2" type="ORF">CHLRE_14g609300v5</name>
</gene>
<proteinExistence type="predicted"/>
<evidence type="ECO:0000313" key="2">
    <source>
        <dbReference type="EMBL" id="PNW72861.1"/>
    </source>
</evidence>
<evidence type="ECO:0000256" key="1">
    <source>
        <dbReference type="SAM" id="MobiDB-lite"/>
    </source>
</evidence>
<dbReference type="GeneID" id="66056144"/>
<dbReference type="Pfam" id="PF13242">
    <property type="entry name" value="Hydrolase_like"/>
    <property type="match status" value="1"/>
</dbReference>
<sequence>MTAHALSTGNSSRQVAPSAATAPSAPTSAAGRCPRGVAPFRAPGAPAAPLTARRGTNPASRRPHIRAMSSPAPQSGGAATATAAPLAPAAAAATGAGAAEGVRLVKGLSEVVASGRYKGLLLDQFGVLHDGRVPYPGAVEAVSAAAAAGLRLLIISNSSRRSGGTLDKLEAMGFPREAFAGVVTSGELTHRYLADRVSSAASPSGSSATGFAAANGLPALGRRVMHFNWSSRGPVSLAPYLSASEGGEVPVEAGSSSGGSGGSGGRGLALVIDPREADFLLAHGTEAVSLPGGGLRNTPLWQLKDVLAERAAEAAEEAEENGGVGPPPPVLVVANPDVVTVDGGALVDMPGALAAAYVRAGGRAVLMGKPAPVIYNACAEVLGLPAAELLAVGDSLEHDVAGALGVGIDTLFVAGGIHARDLLQPQQQQQQQQQPTGEESATAVAGEAGEQAGADTINTVVLTRLCARYLKHCTPALGAAVAAPTYVTRGFVW</sequence>
<feature type="region of interest" description="Disordered" evidence="1">
    <location>
        <begin position="1"/>
        <end position="81"/>
    </location>
</feature>
<keyword evidence="3" id="KW-1185">Reference proteome</keyword>
<dbReference type="InterPro" id="IPR006357">
    <property type="entry name" value="HAD-SF_hydro_IIA"/>
</dbReference>
<name>A0A2K3CX51_CHLRE</name>
<dbReference type="Gramene" id="PNW72861">
    <property type="protein sequence ID" value="PNW72861"/>
    <property type="gene ID" value="CHLRE_14g609300v5"/>
</dbReference>
<dbReference type="InterPro" id="IPR036412">
    <property type="entry name" value="HAD-like_sf"/>
</dbReference>
<dbReference type="OrthoDB" id="426235at2759"/>
<dbReference type="PANTHER" id="PTHR19288:SF90">
    <property type="entry name" value="OS08G0542600 PROTEIN"/>
    <property type="match status" value="1"/>
</dbReference>
<feature type="compositionally biased region" description="Polar residues" evidence="1">
    <location>
        <begin position="1"/>
        <end position="15"/>
    </location>
</feature>
<feature type="region of interest" description="Disordered" evidence="1">
    <location>
        <begin position="246"/>
        <end position="266"/>
    </location>
</feature>
<dbReference type="PANTHER" id="PTHR19288">
    <property type="entry name" value="4-NITROPHENYLPHOSPHATASE-RELATED"/>
    <property type="match status" value="1"/>
</dbReference>
<dbReference type="GO" id="GO:0005737">
    <property type="term" value="C:cytoplasm"/>
    <property type="evidence" value="ECO:0000318"/>
    <property type="project" value="GO_Central"/>
</dbReference>
<dbReference type="InterPro" id="IPR023214">
    <property type="entry name" value="HAD_sf"/>
</dbReference>
<protein>
    <submittedName>
        <fullName evidence="2">Uncharacterized protein</fullName>
    </submittedName>
</protein>
<reference evidence="2 3" key="1">
    <citation type="journal article" date="2007" name="Science">
        <title>The Chlamydomonas genome reveals the evolution of key animal and plant functions.</title>
        <authorList>
            <person name="Merchant S.S."/>
            <person name="Prochnik S.E."/>
            <person name="Vallon O."/>
            <person name="Harris E.H."/>
            <person name="Karpowicz S.J."/>
            <person name="Witman G.B."/>
            <person name="Terry A."/>
            <person name="Salamov A."/>
            <person name="Fritz-Laylin L.K."/>
            <person name="Marechal-Drouard L."/>
            <person name="Marshall W.F."/>
            <person name="Qu L.H."/>
            <person name="Nelson D.R."/>
            <person name="Sanderfoot A.A."/>
            <person name="Spalding M.H."/>
            <person name="Kapitonov V.V."/>
            <person name="Ren Q."/>
            <person name="Ferris P."/>
            <person name="Lindquist E."/>
            <person name="Shapiro H."/>
            <person name="Lucas S.M."/>
            <person name="Grimwood J."/>
            <person name="Schmutz J."/>
            <person name="Cardol P."/>
            <person name="Cerutti H."/>
            <person name="Chanfreau G."/>
            <person name="Chen C.L."/>
            <person name="Cognat V."/>
            <person name="Croft M.T."/>
            <person name="Dent R."/>
            <person name="Dutcher S."/>
            <person name="Fernandez E."/>
            <person name="Fukuzawa H."/>
            <person name="Gonzalez-Ballester D."/>
            <person name="Gonzalez-Halphen D."/>
            <person name="Hallmann A."/>
            <person name="Hanikenne M."/>
            <person name="Hippler M."/>
            <person name="Inwood W."/>
            <person name="Jabbari K."/>
            <person name="Kalanon M."/>
            <person name="Kuras R."/>
            <person name="Lefebvre P.A."/>
            <person name="Lemaire S.D."/>
            <person name="Lobanov A.V."/>
            <person name="Lohr M."/>
            <person name="Manuell A."/>
            <person name="Meier I."/>
            <person name="Mets L."/>
            <person name="Mittag M."/>
            <person name="Mittelmeier T."/>
            <person name="Moroney J.V."/>
            <person name="Moseley J."/>
            <person name="Napoli C."/>
            <person name="Nedelcu A.M."/>
            <person name="Niyogi K."/>
            <person name="Novoselov S.V."/>
            <person name="Paulsen I.T."/>
            <person name="Pazour G."/>
            <person name="Purton S."/>
            <person name="Ral J.P."/>
            <person name="Riano-Pachon D.M."/>
            <person name="Riekhof W."/>
            <person name="Rymarquis L."/>
            <person name="Schroda M."/>
            <person name="Stern D."/>
            <person name="Umen J."/>
            <person name="Willows R."/>
            <person name="Wilson N."/>
            <person name="Zimmer S.L."/>
            <person name="Allmer J."/>
            <person name="Balk J."/>
            <person name="Bisova K."/>
            <person name="Chen C.J."/>
            <person name="Elias M."/>
            <person name="Gendler K."/>
            <person name="Hauser C."/>
            <person name="Lamb M.R."/>
            <person name="Ledford H."/>
            <person name="Long J.C."/>
            <person name="Minagawa J."/>
            <person name="Page M.D."/>
            <person name="Pan J."/>
            <person name="Pootakham W."/>
            <person name="Roje S."/>
            <person name="Rose A."/>
            <person name="Stahlberg E."/>
            <person name="Terauchi A.M."/>
            <person name="Yang P."/>
            <person name="Ball S."/>
            <person name="Bowler C."/>
            <person name="Dieckmann C.L."/>
            <person name="Gladyshev V.N."/>
            <person name="Green P."/>
            <person name="Jorgensen R."/>
            <person name="Mayfield S."/>
            <person name="Mueller-Roeber B."/>
            <person name="Rajamani S."/>
            <person name="Sayre R.T."/>
            <person name="Brokstein P."/>
            <person name="Dubchak I."/>
            <person name="Goodstein D."/>
            <person name="Hornick L."/>
            <person name="Huang Y.W."/>
            <person name="Jhaveri J."/>
            <person name="Luo Y."/>
            <person name="Martinez D."/>
            <person name="Ngau W.C."/>
            <person name="Otillar B."/>
            <person name="Poliakov A."/>
            <person name="Porter A."/>
            <person name="Szajkowski L."/>
            <person name="Werner G."/>
            <person name="Zhou K."/>
            <person name="Grigoriev I.V."/>
            <person name="Rokhsar D.S."/>
            <person name="Grossman A.R."/>
        </authorList>
    </citation>
    <scope>NUCLEOTIDE SEQUENCE [LARGE SCALE GENOMIC DNA]</scope>
    <source>
        <strain evidence="3">CC-503</strain>
    </source>
</reference>
<dbReference type="AlphaFoldDB" id="A0A2K3CX51"/>
<dbReference type="FunCoup" id="A0A2K3CX51">
    <property type="interactions" value="166"/>
</dbReference>
<feature type="compositionally biased region" description="Low complexity" evidence="1">
    <location>
        <begin position="67"/>
        <end position="81"/>
    </location>
</feature>